<reference evidence="2 3" key="1">
    <citation type="submission" date="2018-11" db="EMBL/GenBank/DDBJ databases">
        <authorList>
            <consortium name="Pathogen Informatics"/>
        </authorList>
    </citation>
    <scope>NUCLEOTIDE SEQUENCE [LARGE SCALE GENOMIC DNA]</scope>
</reference>
<keyword evidence="3" id="KW-1185">Reference proteome</keyword>
<evidence type="ECO:0000313" key="3">
    <source>
        <dbReference type="Proteomes" id="UP000278807"/>
    </source>
</evidence>
<feature type="region of interest" description="Disordered" evidence="1">
    <location>
        <begin position="1"/>
        <end position="25"/>
    </location>
</feature>
<accession>A0A3P7T2S2</accession>
<organism evidence="2 3">
    <name type="scientific">Rodentolepis nana</name>
    <name type="common">Dwarf tapeworm</name>
    <name type="synonym">Hymenolepis nana</name>
    <dbReference type="NCBI Taxonomy" id="102285"/>
    <lineage>
        <taxon>Eukaryota</taxon>
        <taxon>Metazoa</taxon>
        <taxon>Spiralia</taxon>
        <taxon>Lophotrochozoa</taxon>
        <taxon>Platyhelminthes</taxon>
        <taxon>Cestoda</taxon>
        <taxon>Eucestoda</taxon>
        <taxon>Cyclophyllidea</taxon>
        <taxon>Hymenolepididae</taxon>
        <taxon>Rodentolepis</taxon>
    </lineage>
</organism>
<proteinExistence type="predicted"/>
<name>A0A3P7T2S2_RODNA</name>
<dbReference type="EMBL" id="UZAE01005696">
    <property type="protein sequence ID" value="VDO01793.1"/>
    <property type="molecule type" value="Genomic_DNA"/>
</dbReference>
<sequence>MKCEKAKTNPSKCVNSGQSSCGTDHLSCRVPEDESEIQDFSRKIRGQAFGILQRSQIIENEQRRKKKELDEKEQDLCWIEELKAKDREMEMNEYLAELTKKKALYDDIAKQIASQEQTTLRDFEAEKRHCEEIIANELDEINQLVNFHRNVSKLCC</sequence>
<gene>
    <name evidence="2" type="ORF">HNAJ_LOCUS5933</name>
</gene>
<evidence type="ECO:0000256" key="1">
    <source>
        <dbReference type="SAM" id="MobiDB-lite"/>
    </source>
</evidence>
<feature type="compositionally biased region" description="Polar residues" evidence="1">
    <location>
        <begin position="8"/>
        <end position="22"/>
    </location>
</feature>
<protein>
    <submittedName>
        <fullName evidence="2">Uncharacterized protein</fullName>
    </submittedName>
</protein>
<dbReference type="AlphaFoldDB" id="A0A3P7T2S2"/>
<evidence type="ECO:0000313" key="2">
    <source>
        <dbReference type="EMBL" id="VDO01793.1"/>
    </source>
</evidence>
<dbReference type="Proteomes" id="UP000278807">
    <property type="component" value="Unassembled WGS sequence"/>
</dbReference>